<evidence type="ECO:0000259" key="1">
    <source>
        <dbReference type="Pfam" id="PF00174"/>
    </source>
</evidence>
<dbReference type="PANTHER" id="PTHR43032">
    <property type="entry name" value="PROTEIN-METHIONINE-SULFOXIDE REDUCTASE"/>
    <property type="match status" value="1"/>
</dbReference>
<dbReference type="InterPro" id="IPR036374">
    <property type="entry name" value="OxRdtase_Mopterin-bd_sf"/>
</dbReference>
<reference evidence="2 3" key="1">
    <citation type="submission" date="2016-10" db="EMBL/GenBank/DDBJ databases">
        <authorList>
            <person name="de Groot N.N."/>
        </authorList>
    </citation>
    <scope>NUCLEOTIDE SEQUENCE [LARGE SCALE GENOMIC DNA]</scope>
    <source>
        <strain evidence="2 3">DSM 25584</strain>
    </source>
</reference>
<dbReference type="OrthoDB" id="9795587at2"/>
<dbReference type="SUPFAM" id="SSF56524">
    <property type="entry name" value="Oxidoreductase molybdopterin-binding domain"/>
    <property type="match status" value="1"/>
</dbReference>
<dbReference type="NCBIfam" id="NF003767">
    <property type="entry name" value="PRK05363.1"/>
    <property type="match status" value="1"/>
</dbReference>
<dbReference type="PANTHER" id="PTHR43032:SF3">
    <property type="entry name" value="PROTEIN-METHIONINE-SULFOXIDE REDUCTASE CATALYTIC SUBUNIT MSRP"/>
    <property type="match status" value="1"/>
</dbReference>
<organism evidence="2 3">
    <name type="scientific">Limimonas halophila</name>
    <dbReference type="NCBI Taxonomy" id="1082479"/>
    <lineage>
        <taxon>Bacteria</taxon>
        <taxon>Pseudomonadati</taxon>
        <taxon>Pseudomonadota</taxon>
        <taxon>Alphaproteobacteria</taxon>
        <taxon>Rhodospirillales</taxon>
        <taxon>Rhodovibrionaceae</taxon>
        <taxon>Limimonas</taxon>
    </lineage>
</organism>
<dbReference type="STRING" id="1082479.SAMN05216241_10961"/>
<name>A0A1G7TFP4_9PROT</name>
<dbReference type="EMBL" id="FNCE01000009">
    <property type="protein sequence ID" value="SDG33922.1"/>
    <property type="molecule type" value="Genomic_DNA"/>
</dbReference>
<evidence type="ECO:0000313" key="2">
    <source>
        <dbReference type="EMBL" id="SDG33922.1"/>
    </source>
</evidence>
<dbReference type="PROSITE" id="PS51318">
    <property type="entry name" value="TAT"/>
    <property type="match status" value="1"/>
</dbReference>
<accession>A0A1G7TFP4</accession>
<sequence length="339" mass="38198">MRIKRSRPWDLPDHAVTDPDVFWNRRRLMQAAGATAVAGTAGAWPVTASAKKIGAPADAPAAGKYPAPRNEAYTLDRPISGEELVSTYNNYYEFGSSKTIWKKAQDLPIRPWTVTIDGAVENEQQIDAADLLARMDLEERRYRHRCVEAWAIAVPWTGFPLRKLVEMAKPLSGAKYVRLETFHDPGVAAGQDSPWYPWPYVEALTIEEATNELALIGTGAYGHPLPKQNGSPLRLVVPWKYGFKSIKGIVRVSFVEAMPKTFWSKVNGREYGFWANVNPEVDHPRWSQATEEFLQSTDDVGFLASPEKVPTKLFNGYAEQVAHLYGEDLKRKYGDRLYR</sequence>
<feature type="domain" description="Oxidoreductase molybdopterin-binding" evidence="1">
    <location>
        <begin position="110"/>
        <end position="263"/>
    </location>
</feature>
<gene>
    <name evidence="2" type="ORF">SAMN05216241_10961</name>
</gene>
<protein>
    <submittedName>
        <fullName evidence="2">Sulfoxide reductase catalytic subunit YedY</fullName>
    </submittedName>
</protein>
<dbReference type="AlphaFoldDB" id="A0A1G7TFP4"/>
<dbReference type="InterPro" id="IPR000572">
    <property type="entry name" value="OxRdtase_Mopterin-bd_dom"/>
</dbReference>
<evidence type="ECO:0000313" key="3">
    <source>
        <dbReference type="Proteomes" id="UP000199415"/>
    </source>
</evidence>
<dbReference type="Gene3D" id="3.90.420.10">
    <property type="entry name" value="Oxidoreductase, molybdopterin-binding domain"/>
    <property type="match status" value="1"/>
</dbReference>
<dbReference type="RefSeq" id="WP_090020956.1">
    <property type="nucleotide sequence ID" value="NZ_FNCE01000009.1"/>
</dbReference>
<keyword evidence="3" id="KW-1185">Reference proteome</keyword>
<proteinExistence type="predicted"/>
<dbReference type="Pfam" id="PF00174">
    <property type="entry name" value="Oxidored_molyb"/>
    <property type="match status" value="1"/>
</dbReference>
<dbReference type="Proteomes" id="UP000199415">
    <property type="component" value="Unassembled WGS sequence"/>
</dbReference>
<dbReference type="InterPro" id="IPR006311">
    <property type="entry name" value="TAT_signal"/>
</dbReference>